<evidence type="ECO:0008006" key="3">
    <source>
        <dbReference type="Google" id="ProtNLM"/>
    </source>
</evidence>
<dbReference type="AlphaFoldDB" id="A0A251MV51"/>
<sequence length="79" mass="8783">MGENKSKDGGKTRSESEHCASTVFASNLPYSFINSQLEETFNDVGPIRRFKIQRSVCKQLSAKRLKTNNGLCSSRSTPL</sequence>
<dbReference type="STRING" id="3760.A0A251MV51"/>
<organism evidence="1 2">
    <name type="scientific">Prunus persica</name>
    <name type="common">Peach</name>
    <name type="synonym">Amygdalus persica</name>
    <dbReference type="NCBI Taxonomy" id="3760"/>
    <lineage>
        <taxon>Eukaryota</taxon>
        <taxon>Viridiplantae</taxon>
        <taxon>Streptophyta</taxon>
        <taxon>Embryophyta</taxon>
        <taxon>Tracheophyta</taxon>
        <taxon>Spermatophyta</taxon>
        <taxon>Magnoliopsida</taxon>
        <taxon>eudicotyledons</taxon>
        <taxon>Gunneridae</taxon>
        <taxon>Pentapetalae</taxon>
        <taxon>rosids</taxon>
        <taxon>fabids</taxon>
        <taxon>Rosales</taxon>
        <taxon>Rosaceae</taxon>
        <taxon>Amygdaloideae</taxon>
        <taxon>Amygdaleae</taxon>
        <taxon>Prunus</taxon>
    </lineage>
</organism>
<dbReference type="Gramene" id="ONH90958">
    <property type="protein sequence ID" value="ONH90958"/>
    <property type="gene ID" value="PRUPE_8G085300"/>
</dbReference>
<keyword evidence="2" id="KW-1185">Reference proteome</keyword>
<dbReference type="Gene3D" id="3.30.70.330">
    <property type="match status" value="1"/>
</dbReference>
<protein>
    <recommendedName>
        <fullName evidence="3">RRM domain-containing protein</fullName>
    </recommendedName>
</protein>
<dbReference type="InterPro" id="IPR035979">
    <property type="entry name" value="RBD_domain_sf"/>
</dbReference>
<dbReference type="GO" id="GO:0003676">
    <property type="term" value="F:nucleic acid binding"/>
    <property type="evidence" value="ECO:0007669"/>
    <property type="project" value="InterPro"/>
</dbReference>
<proteinExistence type="predicted"/>
<evidence type="ECO:0000313" key="1">
    <source>
        <dbReference type="EMBL" id="ONH90958.1"/>
    </source>
</evidence>
<evidence type="ECO:0000313" key="2">
    <source>
        <dbReference type="Proteomes" id="UP000006882"/>
    </source>
</evidence>
<reference evidence="1 2" key="1">
    <citation type="journal article" date="2013" name="Nat. Genet.">
        <title>The high-quality draft genome of peach (Prunus persica) identifies unique patterns of genetic diversity, domestication and genome evolution.</title>
        <authorList>
            <consortium name="International Peach Genome Initiative"/>
            <person name="Verde I."/>
            <person name="Abbott A.G."/>
            <person name="Scalabrin S."/>
            <person name="Jung S."/>
            <person name="Shu S."/>
            <person name="Marroni F."/>
            <person name="Zhebentyayeva T."/>
            <person name="Dettori M.T."/>
            <person name="Grimwood J."/>
            <person name="Cattonaro F."/>
            <person name="Zuccolo A."/>
            <person name="Rossini L."/>
            <person name="Jenkins J."/>
            <person name="Vendramin E."/>
            <person name="Meisel L.A."/>
            <person name="Decroocq V."/>
            <person name="Sosinski B."/>
            <person name="Prochnik S."/>
            <person name="Mitros T."/>
            <person name="Policriti A."/>
            <person name="Cipriani G."/>
            <person name="Dondini L."/>
            <person name="Ficklin S."/>
            <person name="Goodstein D.M."/>
            <person name="Xuan P."/>
            <person name="Del Fabbro C."/>
            <person name="Aramini V."/>
            <person name="Copetti D."/>
            <person name="Gonzalez S."/>
            <person name="Horner D.S."/>
            <person name="Falchi R."/>
            <person name="Lucas S."/>
            <person name="Mica E."/>
            <person name="Maldonado J."/>
            <person name="Lazzari B."/>
            <person name="Bielenberg D."/>
            <person name="Pirona R."/>
            <person name="Miculan M."/>
            <person name="Barakat A."/>
            <person name="Testolin R."/>
            <person name="Stella A."/>
            <person name="Tartarini S."/>
            <person name="Tonutti P."/>
            <person name="Arus P."/>
            <person name="Orellana A."/>
            <person name="Wells C."/>
            <person name="Main D."/>
            <person name="Vizzotto G."/>
            <person name="Silva H."/>
            <person name="Salamini F."/>
            <person name="Schmutz J."/>
            <person name="Morgante M."/>
            <person name="Rokhsar D.S."/>
        </authorList>
    </citation>
    <scope>NUCLEOTIDE SEQUENCE [LARGE SCALE GENOMIC DNA]</scope>
    <source>
        <strain evidence="2">cv. Nemared</strain>
    </source>
</reference>
<dbReference type="InterPro" id="IPR012677">
    <property type="entry name" value="Nucleotide-bd_a/b_plait_sf"/>
</dbReference>
<accession>A0A251MV51</accession>
<dbReference type="SUPFAM" id="SSF54928">
    <property type="entry name" value="RNA-binding domain, RBD"/>
    <property type="match status" value="1"/>
</dbReference>
<name>A0A251MV51_PRUPE</name>
<dbReference type="Proteomes" id="UP000006882">
    <property type="component" value="Chromosome G8"/>
</dbReference>
<dbReference type="EMBL" id="CM007658">
    <property type="protein sequence ID" value="ONH90958.1"/>
    <property type="molecule type" value="Genomic_DNA"/>
</dbReference>
<gene>
    <name evidence="1" type="ORF">PRUPE_8G085300</name>
</gene>